<organism evidence="1 2">
    <name type="scientific">Actinokineospora cianjurensis</name>
    <dbReference type="NCBI Taxonomy" id="585224"/>
    <lineage>
        <taxon>Bacteria</taxon>
        <taxon>Bacillati</taxon>
        <taxon>Actinomycetota</taxon>
        <taxon>Actinomycetes</taxon>
        <taxon>Pseudonocardiales</taxon>
        <taxon>Pseudonocardiaceae</taxon>
        <taxon>Actinokineospora</taxon>
    </lineage>
</organism>
<sequence>MRALARAIVAKLISALPARCQPRPASVPYLSKDLDELTRCVQAVATAVEQHRLGHSPRVATSLRWLTRHPRR</sequence>
<dbReference type="Proteomes" id="UP000282454">
    <property type="component" value="Unassembled WGS sequence"/>
</dbReference>
<keyword evidence="2" id="KW-1185">Reference proteome</keyword>
<dbReference type="RefSeq" id="WP_147459873.1">
    <property type="nucleotide sequence ID" value="NZ_RCDD01000001.1"/>
</dbReference>
<gene>
    <name evidence="1" type="ORF">CLV68_0911</name>
</gene>
<evidence type="ECO:0000313" key="1">
    <source>
        <dbReference type="EMBL" id="RLK60407.1"/>
    </source>
</evidence>
<dbReference type="AlphaFoldDB" id="A0A421B7R0"/>
<evidence type="ECO:0000313" key="2">
    <source>
        <dbReference type="Proteomes" id="UP000282454"/>
    </source>
</evidence>
<reference evidence="1 2" key="1">
    <citation type="submission" date="2018-10" db="EMBL/GenBank/DDBJ databases">
        <title>Genomic Encyclopedia of Archaeal and Bacterial Type Strains, Phase II (KMG-II): from individual species to whole genera.</title>
        <authorList>
            <person name="Goeker M."/>
        </authorList>
    </citation>
    <scope>NUCLEOTIDE SEQUENCE [LARGE SCALE GENOMIC DNA]</scope>
    <source>
        <strain evidence="1 2">DSM 45657</strain>
    </source>
</reference>
<name>A0A421B7R0_9PSEU</name>
<dbReference type="EMBL" id="RCDD01000001">
    <property type="protein sequence ID" value="RLK60407.1"/>
    <property type="molecule type" value="Genomic_DNA"/>
</dbReference>
<dbReference type="OrthoDB" id="3708847at2"/>
<protein>
    <submittedName>
        <fullName evidence="1">Uncharacterized protein</fullName>
    </submittedName>
</protein>
<proteinExistence type="predicted"/>
<comment type="caution">
    <text evidence="1">The sequence shown here is derived from an EMBL/GenBank/DDBJ whole genome shotgun (WGS) entry which is preliminary data.</text>
</comment>
<accession>A0A421B7R0</accession>